<evidence type="ECO:0000313" key="3">
    <source>
        <dbReference type="Proteomes" id="UP001148018"/>
    </source>
</evidence>
<dbReference type="Pfam" id="PF05699">
    <property type="entry name" value="Dimer_Tnp_hAT"/>
    <property type="match status" value="1"/>
</dbReference>
<dbReference type="InterPro" id="IPR008906">
    <property type="entry name" value="HATC_C_dom"/>
</dbReference>
<evidence type="ECO:0000259" key="1">
    <source>
        <dbReference type="Pfam" id="PF05699"/>
    </source>
</evidence>
<accession>A0A9Q0IXV5</accession>
<dbReference type="PANTHER" id="PTHR37162">
    <property type="entry name" value="HAT FAMILY DIMERISATION DOMAINCONTAINING PROTEIN-RELATED"/>
    <property type="match status" value="1"/>
</dbReference>
<protein>
    <recommendedName>
        <fullName evidence="1">HAT C-terminal dimerisation domain-containing protein</fullName>
    </recommendedName>
</protein>
<dbReference type="Proteomes" id="UP001148018">
    <property type="component" value="Unassembled WGS sequence"/>
</dbReference>
<dbReference type="OrthoDB" id="8902721at2759"/>
<name>A0A9Q0IXV5_9TELE</name>
<dbReference type="InterPro" id="IPR012337">
    <property type="entry name" value="RNaseH-like_sf"/>
</dbReference>
<sequence length="739" mass="83324">MIQNRRFEAVLKRLHCQLNKAQANHRMREFEEEDALTVAQLESGVRCKWNWSWLKLDSRNEAMVLGTIAEHSLPLSAAPVIVELAQTLALDKPALADMKLSRTAASYKMVQGLGHTFSERTFQRIRSSPFSINLDENTSNSNKKVLSILVSYFNQELNRVVVEHLGSIEVIKGTAYNLETALVTFFKDHQIPFSNMVSMMLDSCNVMRGSKSGLETRIRDKHCQTLLDIDGDSCHHIHNAAKKFAAPFCHNLEQLFTDLHTDHLWASDQVHYLMEVCELMGIPGTNPQRFTAHRWLSAYNVGISTRRMLPAYKIVLQFLNTVKTAYISTAAYMQKKLPLNSRTLQALSALDPLVRGHSETGILLKRLSGPEMMGHLVPPQCDVPLEVVKFNVDRTLPLYLDAIQMFKRENVKLSTVDKALCKNIRTAGTKDKTRRKQALLKKKERLPVQAVLADETVTKVGIRRSLAMRECQWELVAQLIPVLRPLAKATTIMCGENHVGLSIYPVLLNMANNTLSANESDLAAIGSFKNTVRNELITRFKLLSRLLAESIPITACMLDPRFKHLKFLPDDVREEAQARLTQLVREDGEVEQPGATGEEEIADNVGVELAETSCKKARLESDFEQLFGAHFGSSSKKKRVNSDADDELRDYCQRTPHIPTMHNPLEWWAENTHHFPRLAKLSRSYLAIPATPSERVFSLAGNTVTRQRSSLLPSHVDALVFLNANQKSGKVDVFVEDSE</sequence>
<dbReference type="AlphaFoldDB" id="A0A9Q0IXV5"/>
<proteinExistence type="predicted"/>
<comment type="caution">
    <text evidence="2">The sequence shown here is derived from an EMBL/GenBank/DDBJ whole genome shotgun (WGS) entry which is preliminary data.</text>
</comment>
<evidence type="ECO:0000313" key="2">
    <source>
        <dbReference type="EMBL" id="KAJ3614680.1"/>
    </source>
</evidence>
<organism evidence="2 3">
    <name type="scientific">Muraenolepis orangiensis</name>
    <name type="common">Patagonian moray cod</name>
    <dbReference type="NCBI Taxonomy" id="630683"/>
    <lineage>
        <taxon>Eukaryota</taxon>
        <taxon>Metazoa</taxon>
        <taxon>Chordata</taxon>
        <taxon>Craniata</taxon>
        <taxon>Vertebrata</taxon>
        <taxon>Euteleostomi</taxon>
        <taxon>Actinopterygii</taxon>
        <taxon>Neopterygii</taxon>
        <taxon>Teleostei</taxon>
        <taxon>Neoteleostei</taxon>
        <taxon>Acanthomorphata</taxon>
        <taxon>Zeiogadaria</taxon>
        <taxon>Gadariae</taxon>
        <taxon>Gadiformes</taxon>
        <taxon>Muraenolepidoidei</taxon>
        <taxon>Muraenolepididae</taxon>
        <taxon>Muraenolepis</taxon>
    </lineage>
</organism>
<reference evidence="2" key="1">
    <citation type="submission" date="2022-07" db="EMBL/GenBank/DDBJ databases">
        <title>Chromosome-level genome of Muraenolepis orangiensis.</title>
        <authorList>
            <person name="Kim J."/>
        </authorList>
    </citation>
    <scope>NUCLEOTIDE SEQUENCE</scope>
    <source>
        <strain evidence="2">KU_S4_2022</strain>
        <tissue evidence="2">Muscle</tissue>
    </source>
</reference>
<dbReference type="EMBL" id="JANIIK010000034">
    <property type="protein sequence ID" value="KAJ3614680.1"/>
    <property type="molecule type" value="Genomic_DNA"/>
</dbReference>
<dbReference type="SUPFAM" id="SSF53098">
    <property type="entry name" value="Ribonuclease H-like"/>
    <property type="match status" value="1"/>
</dbReference>
<gene>
    <name evidence="2" type="ORF">NHX12_018251</name>
</gene>
<keyword evidence="3" id="KW-1185">Reference proteome</keyword>
<dbReference type="GO" id="GO:0046983">
    <property type="term" value="F:protein dimerization activity"/>
    <property type="evidence" value="ECO:0007669"/>
    <property type="project" value="InterPro"/>
</dbReference>
<feature type="domain" description="HAT C-terminal dimerisation" evidence="1">
    <location>
        <begin position="647"/>
        <end position="725"/>
    </location>
</feature>
<dbReference type="PANTHER" id="PTHR37162:SF1">
    <property type="entry name" value="BED-TYPE DOMAIN-CONTAINING PROTEIN"/>
    <property type="match status" value="1"/>
</dbReference>